<keyword evidence="2" id="KW-1185">Reference proteome</keyword>
<evidence type="ECO:0000313" key="1">
    <source>
        <dbReference type="EMBL" id="KAF2219144.1"/>
    </source>
</evidence>
<dbReference type="AlphaFoldDB" id="A0A6A6G0K4"/>
<dbReference type="EMBL" id="ML992520">
    <property type="protein sequence ID" value="KAF2219144.1"/>
    <property type="molecule type" value="Genomic_DNA"/>
</dbReference>
<dbReference type="OrthoDB" id="5313288at2759"/>
<name>A0A6A6G0K4_9PEZI</name>
<proteinExistence type="predicted"/>
<protein>
    <recommendedName>
        <fullName evidence="3">F-box domain-containing protein</fullName>
    </recommendedName>
</protein>
<evidence type="ECO:0000313" key="2">
    <source>
        <dbReference type="Proteomes" id="UP000799538"/>
    </source>
</evidence>
<accession>A0A6A6G0K4</accession>
<gene>
    <name evidence="1" type="ORF">BDZ85DRAFT_206656</name>
</gene>
<organism evidence="1 2">
    <name type="scientific">Elsinoe ampelina</name>
    <dbReference type="NCBI Taxonomy" id="302913"/>
    <lineage>
        <taxon>Eukaryota</taxon>
        <taxon>Fungi</taxon>
        <taxon>Dikarya</taxon>
        <taxon>Ascomycota</taxon>
        <taxon>Pezizomycotina</taxon>
        <taxon>Dothideomycetes</taxon>
        <taxon>Dothideomycetidae</taxon>
        <taxon>Myriangiales</taxon>
        <taxon>Elsinoaceae</taxon>
        <taxon>Elsinoe</taxon>
    </lineage>
</organism>
<sequence>MADPLTALPMELLHNVLDYLLPTHNVIRKCPSLGPEQRFSPLAPGTPLLNLTLTSHALQSAVNAYSHLLLLRWTHIKAYRPLKTASLEAKRNSFSTLIRLTRTHCVFCGKKSSRKATLMNGLGCCAACDKKEWPDKVTRSDAKKIYG</sequence>
<evidence type="ECO:0008006" key="3">
    <source>
        <dbReference type="Google" id="ProtNLM"/>
    </source>
</evidence>
<reference evidence="2" key="1">
    <citation type="journal article" date="2020" name="Stud. Mycol.">
        <title>101 Dothideomycetes genomes: A test case for predicting lifestyles and emergence of pathogens.</title>
        <authorList>
            <person name="Haridas S."/>
            <person name="Albert R."/>
            <person name="Binder M."/>
            <person name="Bloem J."/>
            <person name="LaButti K."/>
            <person name="Salamov A."/>
            <person name="Andreopoulos B."/>
            <person name="Baker S."/>
            <person name="Barry K."/>
            <person name="Bills G."/>
            <person name="Bluhm B."/>
            <person name="Cannon C."/>
            <person name="Castanera R."/>
            <person name="Culley D."/>
            <person name="Daum C."/>
            <person name="Ezra D."/>
            <person name="Gonzalez J."/>
            <person name="Henrissat B."/>
            <person name="Kuo A."/>
            <person name="Liang C."/>
            <person name="Lipzen A."/>
            <person name="Lutzoni F."/>
            <person name="Magnuson J."/>
            <person name="Mondo S."/>
            <person name="Nolan M."/>
            <person name="Ohm R."/>
            <person name="Pangilinan J."/>
            <person name="Park H.-J."/>
            <person name="Ramirez L."/>
            <person name="Alfaro M."/>
            <person name="Sun H."/>
            <person name="Tritt A."/>
            <person name="Yoshinaga Y."/>
            <person name="Zwiers L.-H."/>
            <person name="Turgeon B."/>
            <person name="Goodwin S."/>
            <person name="Spatafora J."/>
            <person name="Crous P."/>
            <person name="Grigoriev I."/>
        </authorList>
    </citation>
    <scope>NUCLEOTIDE SEQUENCE [LARGE SCALE GENOMIC DNA]</scope>
    <source>
        <strain evidence="2">CECT 20119</strain>
    </source>
</reference>
<dbReference type="Proteomes" id="UP000799538">
    <property type="component" value="Unassembled WGS sequence"/>
</dbReference>